<reference evidence="5" key="1">
    <citation type="submission" date="2014-01" db="EMBL/GenBank/DDBJ databases">
        <title>The genome of the white-rot fungus Pycnoporus cinnabarinus: a basidiomycete model with a versatile arsenal for lignocellulosic biomass breakdown.</title>
        <authorList>
            <person name="Levasseur A."/>
            <person name="Lomascolo A."/>
            <person name="Ruiz-Duenas F.J."/>
            <person name="Uzan E."/>
            <person name="Piumi F."/>
            <person name="Kues U."/>
            <person name="Ram A.F.J."/>
            <person name="Murat C."/>
            <person name="Haon M."/>
            <person name="Benoit I."/>
            <person name="Arfi Y."/>
            <person name="Chevret D."/>
            <person name="Drula E."/>
            <person name="Kwon M.J."/>
            <person name="Gouret P."/>
            <person name="Lesage-Meessen L."/>
            <person name="Lombard V."/>
            <person name="Mariette J."/>
            <person name="Noirot C."/>
            <person name="Park J."/>
            <person name="Patyshakuliyeva A."/>
            <person name="Wieneger R.A.B."/>
            <person name="Wosten H.A.B."/>
            <person name="Martin F."/>
            <person name="Coutinho P.M."/>
            <person name="de Vries R."/>
            <person name="Martinez A.T."/>
            <person name="Klopp C."/>
            <person name="Pontarotti P."/>
            <person name="Henrissat B."/>
            <person name="Record E."/>
        </authorList>
    </citation>
    <scope>NUCLEOTIDE SEQUENCE [LARGE SCALE GENOMIC DNA]</scope>
    <source>
        <strain evidence="5">BRFM137</strain>
    </source>
</reference>
<dbReference type="InterPro" id="IPR004242">
    <property type="entry name" value="Transposase_21"/>
</dbReference>
<feature type="compositionally biased region" description="Low complexity" evidence="2">
    <location>
        <begin position="560"/>
        <end position="577"/>
    </location>
</feature>
<dbReference type="HOGENOM" id="CLU_258992_0_0_1"/>
<feature type="region of interest" description="Disordered" evidence="2">
    <location>
        <begin position="689"/>
        <end position="721"/>
    </location>
</feature>
<dbReference type="EMBL" id="CCBP010000240">
    <property type="protein sequence ID" value="CDO75085.1"/>
    <property type="molecule type" value="Genomic_DNA"/>
</dbReference>
<feature type="compositionally biased region" description="Low complexity" evidence="2">
    <location>
        <begin position="689"/>
        <end position="704"/>
    </location>
</feature>
<protein>
    <submittedName>
        <fullName evidence="5">Uncharacterized protein</fullName>
    </submittedName>
</protein>
<dbReference type="PANTHER" id="PTHR46579:SF2">
    <property type="entry name" value="C2H2-TYPE DOMAIN-CONTAINING PROTEIN"/>
    <property type="match status" value="1"/>
</dbReference>
<proteinExistence type="predicted"/>
<feature type="transmembrane region" description="Helical" evidence="3">
    <location>
        <begin position="603"/>
        <end position="623"/>
    </location>
</feature>
<name>A0A060SL07_PYCCI</name>
<feature type="compositionally biased region" description="Basic and acidic residues" evidence="2">
    <location>
        <begin position="153"/>
        <end position="184"/>
    </location>
</feature>
<feature type="compositionally biased region" description="Polar residues" evidence="2">
    <location>
        <begin position="508"/>
        <end position="527"/>
    </location>
</feature>
<keyword evidence="3" id="KW-1133">Transmembrane helix</keyword>
<feature type="chain" id="PRO_5001587524" evidence="4">
    <location>
        <begin position="20"/>
        <end position="1332"/>
    </location>
</feature>
<feature type="coiled-coil region" evidence="1">
    <location>
        <begin position="323"/>
        <end position="385"/>
    </location>
</feature>
<keyword evidence="3" id="KW-0472">Membrane</keyword>
<evidence type="ECO:0000313" key="6">
    <source>
        <dbReference type="Proteomes" id="UP000029665"/>
    </source>
</evidence>
<keyword evidence="3" id="KW-0812">Transmembrane</keyword>
<organism evidence="5 6">
    <name type="scientific">Pycnoporus cinnabarinus</name>
    <name type="common">Cinnabar-red polypore</name>
    <name type="synonym">Trametes cinnabarina</name>
    <dbReference type="NCBI Taxonomy" id="5643"/>
    <lineage>
        <taxon>Eukaryota</taxon>
        <taxon>Fungi</taxon>
        <taxon>Dikarya</taxon>
        <taxon>Basidiomycota</taxon>
        <taxon>Agaricomycotina</taxon>
        <taxon>Agaricomycetes</taxon>
        <taxon>Polyporales</taxon>
        <taxon>Polyporaceae</taxon>
        <taxon>Trametes</taxon>
    </lineage>
</organism>
<feature type="region of interest" description="Disordered" evidence="2">
    <location>
        <begin position="941"/>
        <end position="970"/>
    </location>
</feature>
<dbReference type="Proteomes" id="UP000029665">
    <property type="component" value="Unassembled WGS sequence"/>
</dbReference>
<evidence type="ECO:0000313" key="5">
    <source>
        <dbReference type="EMBL" id="CDO75085.1"/>
    </source>
</evidence>
<sequence length="1332" mass="149364">MFLWAILAGFLALSVLVYACGRARRAGRGTRRKSPFYYSATAVLMPQRTTHLEFLVPTPPNGDFTGEPTILREFLQVQPCSVPQRDEGLSSIDSLDVGSGDSSRSRDVHIAPPPIDVRFEEPLPSTRPSTAIRPSRRQHLVITPFRAAAGDKTPMREVGRTAADRDDPDEHGSGEAGSPRDARDPAPSGRDPAPSGQTRTLLREDSTVKIWTRNTVVRPASEAEHAPEGIETAWFELAGDDPIAYPPDLTRQTGDDEVQLGDLFYYRNTSDWRQYRLWIWIEGEGGPYWKRVRVGYMRAIDGRRLSLSQVKHRPSWIGKKWYIRRDNEAYAEALQELEELNSCNAALYRAVLEMKRGWRALSKQLTHLEEELASVREEIEQSSRSAKLSYRQAQGYLKRECSTLESFRHRSEDSLEELATRLKIIEVELNVLKSRSTMEEKSKAAIEEILVSIQDWAEKTTDEMAELKAEVAKVVATVDQLHIEDGSPSAFLRMPDTTPEDDHLDMASDSSPGNFCSPPDNVSSRGQSLADELSWEGTSSPSVSSFEHTRMSSLAGTQGSGANSSPSSRPSSNLSQAAHTQQSPPVHASYNLYRSTLRARNDFITLFVCFIFVEYIVHGMLALSTTSKGKEQVSGACQFWYDADGRQQRGKLWKTPGTVRSHIEQDELRRAASLEENQRRVAASIMVAAAGSAPSPSRAPPTRASDNDRGDADNDRDGPADVLGVDAVEHESPTEIAAPRDERQSTVQKLAAIESLLHAQRRLIPMEMVLRFKTPPKSVRDPPPELSPDGGDQNGKYFSIRALLLEHRRQLAEIGTLEYHDLNQQRLSLIRQADAHLALLEQRKVEAWDAEVIRVVFSELSMGKGPLVVRADLQFVLKALQVIVYGAFVYCNASPGSVPTLTAAQSLLLGEIPSDIRTVLARLDIEPPIIQHATCPKCHLTHAPNPKRPGSPYPKRCTNKRTDQGRCNEPLLSEDGETALKIYPYHSLNSWLANLLHKADLLPLCRKAWERVSGQKLRYEDIWDAPAIRDFVGPDGRTPFSVQPEGAVHLVFSLFIDWFNPFGNKKAGKSHSIGGVYLICLNLPPHLRYRPENIFLAGVIPGPKEPELDQINHYIRPLVDELLTLWHGGILLNNATSTWLVRAALIPLVCDLPALRKTAGFASHSSTHFCSFCLLKKDEMDNIDRSSWPRRSRAEHYECARMWRDAETKAERDSLFEQYGVRWSELLRLPYWDPMRYSLVDAMHNLFLGELRHHCRDVWGIKVKDAPPSESGGKSRSAMPHTPVEQLQWLENAVSYITRDLPRKLDRVRKGYITAIAELNGVIPSSSQITKE</sequence>
<feature type="region of interest" description="Disordered" evidence="2">
    <location>
        <begin position="487"/>
        <end position="584"/>
    </location>
</feature>
<dbReference type="PANTHER" id="PTHR46579">
    <property type="entry name" value="F5/8 TYPE C DOMAIN-CONTAINING PROTEIN-RELATED"/>
    <property type="match status" value="1"/>
</dbReference>
<evidence type="ECO:0000256" key="3">
    <source>
        <dbReference type="SAM" id="Phobius"/>
    </source>
</evidence>
<comment type="caution">
    <text evidence="5">The sequence shown here is derived from an EMBL/GenBank/DDBJ whole genome shotgun (WGS) entry which is preliminary data.</text>
</comment>
<gene>
    <name evidence="5" type="ORF">BN946_scf185010.g10</name>
</gene>
<accession>A0A060SL07</accession>
<keyword evidence="4" id="KW-0732">Signal</keyword>
<feature type="compositionally biased region" description="Basic and acidic residues" evidence="2">
    <location>
        <begin position="705"/>
        <end position="719"/>
    </location>
</feature>
<feature type="region of interest" description="Disordered" evidence="2">
    <location>
        <begin position="84"/>
        <end position="205"/>
    </location>
</feature>
<keyword evidence="6" id="KW-1185">Reference proteome</keyword>
<feature type="compositionally biased region" description="Low complexity" evidence="2">
    <location>
        <begin position="89"/>
        <end position="102"/>
    </location>
</feature>
<dbReference type="STRING" id="5643.A0A060SL07"/>
<evidence type="ECO:0000256" key="1">
    <source>
        <dbReference type="SAM" id="Coils"/>
    </source>
</evidence>
<keyword evidence="1" id="KW-0175">Coiled coil</keyword>
<dbReference type="Pfam" id="PF02992">
    <property type="entry name" value="Transposase_21"/>
    <property type="match status" value="1"/>
</dbReference>
<feature type="coiled-coil region" evidence="1">
    <location>
        <begin position="415"/>
        <end position="484"/>
    </location>
</feature>
<evidence type="ECO:0000256" key="4">
    <source>
        <dbReference type="SAM" id="SignalP"/>
    </source>
</evidence>
<feature type="signal peptide" evidence="4">
    <location>
        <begin position="1"/>
        <end position="19"/>
    </location>
</feature>
<dbReference type="OrthoDB" id="3253623at2759"/>
<evidence type="ECO:0000256" key="2">
    <source>
        <dbReference type="SAM" id="MobiDB-lite"/>
    </source>
</evidence>
<feature type="compositionally biased region" description="Polar residues" evidence="2">
    <location>
        <begin position="536"/>
        <end position="557"/>
    </location>
</feature>